<sequence>MDTLQKTSTKLPMKLNFTQPLVFESERALNIHTSTGLRFHLALSINSAEV</sequence>
<evidence type="ECO:0000313" key="1">
    <source>
        <dbReference type="EMBL" id="JAD97366.1"/>
    </source>
</evidence>
<reference evidence="1" key="1">
    <citation type="submission" date="2014-09" db="EMBL/GenBank/DDBJ databases">
        <authorList>
            <person name="Magalhaes I.L.F."/>
            <person name="Oliveira U."/>
            <person name="Santos F.R."/>
            <person name="Vidigal T.H.D.A."/>
            <person name="Brescovit A.D."/>
            <person name="Santos A.J."/>
        </authorList>
    </citation>
    <scope>NUCLEOTIDE SEQUENCE</scope>
    <source>
        <tissue evidence="1">Shoot tissue taken approximately 20 cm above the soil surface</tissue>
    </source>
</reference>
<dbReference type="EMBL" id="GBRH01200529">
    <property type="protein sequence ID" value="JAD97366.1"/>
    <property type="molecule type" value="Transcribed_RNA"/>
</dbReference>
<protein>
    <submittedName>
        <fullName evidence="1">Uncharacterized protein</fullName>
    </submittedName>
</protein>
<organism evidence="1">
    <name type="scientific">Arundo donax</name>
    <name type="common">Giant reed</name>
    <name type="synonym">Donax arundinaceus</name>
    <dbReference type="NCBI Taxonomy" id="35708"/>
    <lineage>
        <taxon>Eukaryota</taxon>
        <taxon>Viridiplantae</taxon>
        <taxon>Streptophyta</taxon>
        <taxon>Embryophyta</taxon>
        <taxon>Tracheophyta</taxon>
        <taxon>Spermatophyta</taxon>
        <taxon>Magnoliopsida</taxon>
        <taxon>Liliopsida</taxon>
        <taxon>Poales</taxon>
        <taxon>Poaceae</taxon>
        <taxon>PACMAD clade</taxon>
        <taxon>Arundinoideae</taxon>
        <taxon>Arundineae</taxon>
        <taxon>Arundo</taxon>
    </lineage>
</organism>
<dbReference type="AlphaFoldDB" id="A0A0A9EBD9"/>
<proteinExistence type="predicted"/>
<accession>A0A0A9EBD9</accession>
<reference evidence="1" key="2">
    <citation type="journal article" date="2015" name="Data Brief">
        <title>Shoot transcriptome of the giant reed, Arundo donax.</title>
        <authorList>
            <person name="Barrero R.A."/>
            <person name="Guerrero F.D."/>
            <person name="Moolhuijzen P."/>
            <person name="Goolsby J.A."/>
            <person name="Tidwell J."/>
            <person name="Bellgard S.E."/>
            <person name="Bellgard M.I."/>
        </authorList>
    </citation>
    <scope>NUCLEOTIDE SEQUENCE</scope>
    <source>
        <tissue evidence="1">Shoot tissue taken approximately 20 cm above the soil surface</tissue>
    </source>
</reference>
<name>A0A0A9EBD9_ARUDO</name>